<accession>A0ABR1XJQ1</accession>
<comment type="caution">
    <text evidence="2">The sequence shown here is derived from an EMBL/GenBank/DDBJ whole genome shotgun (WGS) entry which is preliminary data.</text>
</comment>
<protein>
    <submittedName>
        <fullName evidence="2">Uncharacterized protein</fullName>
    </submittedName>
</protein>
<proteinExistence type="predicted"/>
<dbReference type="Proteomes" id="UP001456524">
    <property type="component" value="Unassembled WGS sequence"/>
</dbReference>
<evidence type="ECO:0000313" key="2">
    <source>
        <dbReference type="EMBL" id="KAK8157382.1"/>
    </source>
</evidence>
<sequence length="226" mass="25810">MVADPNRRVVPPSPAWSWLSALVPPSSRPQHSSPSPSALDTDIAYCPFRFPSARRHASRHPHSGLDALSKTWTTFDSSADRRVSRPSHVKRNDMRRSPQQRYRYMYRLPRRVKNYCPQLGLLDVKKNSSHSKPTCTALPPVEIVRIARSLLAWNPATPWPPLLASWRRACPKEQLKRRRRASQVKSNEIFCLQLCWIRDKKCNLCTSSRIGLAIGDANLLSREPPS</sequence>
<keyword evidence="3" id="KW-1185">Reference proteome</keyword>
<feature type="region of interest" description="Disordered" evidence="1">
    <location>
        <begin position="76"/>
        <end position="95"/>
    </location>
</feature>
<evidence type="ECO:0000313" key="3">
    <source>
        <dbReference type="Proteomes" id="UP001456524"/>
    </source>
</evidence>
<name>A0ABR1XJQ1_9PEZI</name>
<gene>
    <name evidence="2" type="ORF">IWX90DRAFT_322180</name>
</gene>
<organism evidence="2 3">
    <name type="scientific">Phyllosticta citrichinensis</name>
    <dbReference type="NCBI Taxonomy" id="1130410"/>
    <lineage>
        <taxon>Eukaryota</taxon>
        <taxon>Fungi</taxon>
        <taxon>Dikarya</taxon>
        <taxon>Ascomycota</taxon>
        <taxon>Pezizomycotina</taxon>
        <taxon>Dothideomycetes</taxon>
        <taxon>Dothideomycetes incertae sedis</taxon>
        <taxon>Botryosphaeriales</taxon>
        <taxon>Phyllostictaceae</taxon>
        <taxon>Phyllosticta</taxon>
    </lineage>
</organism>
<reference evidence="2 3" key="1">
    <citation type="journal article" date="2022" name="G3 (Bethesda)">
        <title>Enemy or ally: a genomic approach to elucidate the lifestyle of Phyllosticta citrichinaensis.</title>
        <authorList>
            <person name="Buijs V.A."/>
            <person name="Groenewald J.Z."/>
            <person name="Haridas S."/>
            <person name="LaButti K.M."/>
            <person name="Lipzen A."/>
            <person name="Martin F.M."/>
            <person name="Barry K."/>
            <person name="Grigoriev I.V."/>
            <person name="Crous P.W."/>
            <person name="Seidl M.F."/>
        </authorList>
    </citation>
    <scope>NUCLEOTIDE SEQUENCE [LARGE SCALE GENOMIC DNA]</scope>
    <source>
        <strain evidence="2 3">CBS 129764</strain>
    </source>
</reference>
<dbReference type="EMBL" id="JBBWUH010000009">
    <property type="protein sequence ID" value="KAK8157382.1"/>
    <property type="molecule type" value="Genomic_DNA"/>
</dbReference>
<evidence type="ECO:0000256" key="1">
    <source>
        <dbReference type="SAM" id="MobiDB-lite"/>
    </source>
</evidence>